<feature type="transmembrane region" description="Helical" evidence="9">
    <location>
        <begin position="154"/>
        <end position="178"/>
    </location>
</feature>
<feature type="transmembrane region" description="Helical" evidence="9">
    <location>
        <begin position="361"/>
        <end position="380"/>
    </location>
</feature>
<dbReference type="Proteomes" id="UP000565286">
    <property type="component" value="Unassembled WGS sequence"/>
</dbReference>
<evidence type="ECO:0000256" key="6">
    <source>
        <dbReference type="ARBA" id="ARBA00023136"/>
    </source>
</evidence>
<keyword evidence="7" id="KW-0813">Transport</keyword>
<dbReference type="PANTHER" id="PTHR33362:SF7">
    <property type="entry name" value="SLL1103 PROTEIN"/>
    <property type="match status" value="1"/>
</dbReference>
<keyword evidence="12" id="KW-1185">Reference proteome</keyword>
<keyword evidence="5 9" id="KW-1133">Transmembrane helix</keyword>
<feature type="transmembrane region" description="Helical" evidence="9">
    <location>
        <begin position="66"/>
        <end position="88"/>
    </location>
</feature>
<feature type="transmembrane region" description="Helical" evidence="9">
    <location>
        <begin position="190"/>
        <end position="214"/>
    </location>
</feature>
<evidence type="ECO:0000256" key="4">
    <source>
        <dbReference type="ARBA" id="ARBA00022692"/>
    </source>
</evidence>
<feature type="transmembrane region" description="Helical" evidence="9">
    <location>
        <begin position="235"/>
        <end position="259"/>
    </location>
</feature>
<name>A0A7W6G353_9HYPH</name>
<evidence type="ECO:0000256" key="2">
    <source>
        <dbReference type="ARBA" id="ARBA00022475"/>
    </source>
</evidence>
<feature type="transmembrane region" description="Helical" evidence="9">
    <location>
        <begin position="496"/>
        <end position="517"/>
    </location>
</feature>
<evidence type="ECO:0000256" key="8">
    <source>
        <dbReference type="SAM" id="MobiDB-lite"/>
    </source>
</evidence>
<sequence length="593" mass="63591">MIDFIAHNLPLVMFSSVMLMLLLGYPVAFTLAAGGLIYFAIGVELSWISPEIRLFWPLLQSHPERIYGIMYNDTLLSIPFFTFMGIILERSRMAEDLLDTIGQLFGPIRGGLAYAVILVGALLGATTGVVAASVMAMGLISLPIMMRYGYNRPLVAGTIAASGTLAQIVPPSLVLIVMADQLGRSVGDMYVGALYPALLIIASYCLYIFAVSMFRPAMVPALPIEARTLGNGVTSLIVMIASACALYFLGMHVLFAGISSPEWQLVAALAFAVFVVYGLALANNVYKLNIISRLAEQVIIVLVPPLALIFLVLGTIFLGIATPTEGGAMGATGALLLALAKRRLSIGIIKNALDATTKLSAFVMMILIGARVFGLTFYGINGNVWIEELLLALPGGEYGFLIAVTIIIFILGCFLDFFEIAFIMVPLLAPVAEKLGIDLVWFGIILGINLQTSFLTPPFGFSLFFLRSIAPKSPWVDKVTKRTMPGVRTMEIYKGVFPYIVIQFMMIMVVIFFPGLVMHYKTDNPTADPTTIKLDIPDSFGTGGGLSLPPLGGGNGTQLQNGLGLPPLNFGGPQPTQPAPAAPNLNEPPKIGP</sequence>
<keyword evidence="6 9" id="KW-0472">Membrane</keyword>
<feature type="transmembrane region" description="Helical" evidence="9">
    <location>
        <begin position="112"/>
        <end position="142"/>
    </location>
</feature>
<dbReference type="InterPro" id="IPR004681">
    <property type="entry name" value="TRAP_DctM"/>
</dbReference>
<dbReference type="RefSeq" id="WP_174153960.1">
    <property type="nucleotide sequence ID" value="NZ_JAAMCM010000013.1"/>
</dbReference>
<comment type="subcellular location">
    <subcellularLocation>
        <location evidence="1 7">Cell inner membrane</location>
        <topology evidence="1 7">Multi-pass membrane protein</topology>
    </subcellularLocation>
</comment>
<feature type="compositionally biased region" description="Gly residues" evidence="8">
    <location>
        <begin position="545"/>
        <end position="556"/>
    </location>
</feature>
<evidence type="ECO:0000256" key="5">
    <source>
        <dbReference type="ARBA" id="ARBA00022989"/>
    </source>
</evidence>
<feature type="transmembrane region" description="Helical" evidence="9">
    <location>
        <begin position="265"/>
        <end position="286"/>
    </location>
</feature>
<evidence type="ECO:0000256" key="9">
    <source>
        <dbReference type="SAM" id="Phobius"/>
    </source>
</evidence>
<gene>
    <name evidence="11" type="ORF">GGQ73_002107</name>
</gene>
<evidence type="ECO:0000256" key="1">
    <source>
        <dbReference type="ARBA" id="ARBA00004429"/>
    </source>
</evidence>
<proteinExistence type="predicted"/>
<comment type="function">
    <text evidence="7">Part of the tripartite ATP-independent periplasmic (TRAP) transport system.</text>
</comment>
<comment type="caution">
    <text evidence="11">The sequence shown here is derived from an EMBL/GenBank/DDBJ whole genome shotgun (WGS) entry which is preliminary data.</text>
</comment>
<keyword evidence="2" id="KW-1003">Cell membrane</keyword>
<evidence type="ECO:0000256" key="3">
    <source>
        <dbReference type="ARBA" id="ARBA00022519"/>
    </source>
</evidence>
<feature type="transmembrane region" description="Helical" evidence="9">
    <location>
        <begin position="324"/>
        <end position="340"/>
    </location>
</feature>
<feature type="compositionally biased region" description="Low complexity" evidence="8">
    <location>
        <begin position="557"/>
        <end position="574"/>
    </location>
</feature>
<evidence type="ECO:0000256" key="7">
    <source>
        <dbReference type="RuleBase" id="RU369079"/>
    </source>
</evidence>
<keyword evidence="4 9" id="KW-0812">Transmembrane</keyword>
<keyword evidence="3 7" id="KW-0997">Cell inner membrane</keyword>
<feature type="transmembrane region" description="Helical" evidence="9">
    <location>
        <begin position="439"/>
        <end position="466"/>
    </location>
</feature>
<accession>A0A7W6G353</accession>
<feature type="domain" description="TRAP C4-dicarboxylate transport system permease DctM subunit" evidence="10">
    <location>
        <begin position="16"/>
        <end position="516"/>
    </location>
</feature>
<evidence type="ECO:0000313" key="11">
    <source>
        <dbReference type="EMBL" id="MBB3946161.1"/>
    </source>
</evidence>
<feature type="transmembrane region" description="Helical" evidence="9">
    <location>
        <begin position="400"/>
        <end position="427"/>
    </location>
</feature>
<dbReference type="InterPro" id="IPR010656">
    <property type="entry name" value="DctM"/>
</dbReference>
<evidence type="ECO:0000259" key="10">
    <source>
        <dbReference type="Pfam" id="PF06808"/>
    </source>
</evidence>
<dbReference type="GO" id="GO:0022857">
    <property type="term" value="F:transmembrane transporter activity"/>
    <property type="evidence" value="ECO:0007669"/>
    <property type="project" value="UniProtKB-UniRule"/>
</dbReference>
<feature type="region of interest" description="Disordered" evidence="8">
    <location>
        <begin position="545"/>
        <end position="593"/>
    </location>
</feature>
<dbReference type="AlphaFoldDB" id="A0A7W6G353"/>
<feature type="transmembrane region" description="Helical" evidence="9">
    <location>
        <begin position="298"/>
        <end position="318"/>
    </location>
</feature>
<protein>
    <submittedName>
        <fullName evidence="11">TRAP-type mannitol/chloroaromatic compound transport system permease large subunit</fullName>
    </submittedName>
</protein>
<reference evidence="11 12" key="1">
    <citation type="submission" date="2020-08" db="EMBL/GenBank/DDBJ databases">
        <title>Genomic Encyclopedia of Type Strains, Phase IV (KMG-IV): sequencing the most valuable type-strain genomes for metagenomic binning, comparative biology and taxonomic classification.</title>
        <authorList>
            <person name="Goeker M."/>
        </authorList>
    </citation>
    <scope>NUCLEOTIDE SEQUENCE [LARGE SCALE GENOMIC DNA]</scope>
    <source>
        <strain evidence="11 12">DSM 26438</strain>
    </source>
</reference>
<dbReference type="EMBL" id="JACIDV010000005">
    <property type="protein sequence ID" value="MBB3946161.1"/>
    <property type="molecule type" value="Genomic_DNA"/>
</dbReference>
<evidence type="ECO:0000313" key="12">
    <source>
        <dbReference type="Proteomes" id="UP000565286"/>
    </source>
</evidence>
<organism evidence="11 12">
    <name type="scientific">Rhizobium skierniewicense</name>
    <dbReference type="NCBI Taxonomy" id="984260"/>
    <lineage>
        <taxon>Bacteria</taxon>
        <taxon>Pseudomonadati</taxon>
        <taxon>Pseudomonadota</taxon>
        <taxon>Alphaproteobacteria</taxon>
        <taxon>Hyphomicrobiales</taxon>
        <taxon>Rhizobiaceae</taxon>
        <taxon>Rhizobium/Agrobacterium group</taxon>
        <taxon>Rhizobium</taxon>
    </lineage>
</organism>
<dbReference type="Pfam" id="PF06808">
    <property type="entry name" value="DctM"/>
    <property type="match status" value="1"/>
</dbReference>
<dbReference type="PANTHER" id="PTHR33362">
    <property type="entry name" value="SIALIC ACID TRAP TRANSPORTER PERMEASE PROTEIN SIAT-RELATED"/>
    <property type="match status" value="1"/>
</dbReference>
<feature type="transmembrane region" description="Helical" evidence="9">
    <location>
        <begin position="12"/>
        <end position="45"/>
    </location>
</feature>
<dbReference type="GO" id="GO:0005886">
    <property type="term" value="C:plasma membrane"/>
    <property type="evidence" value="ECO:0007669"/>
    <property type="project" value="UniProtKB-SubCell"/>
</dbReference>